<proteinExistence type="predicted"/>
<dbReference type="RefSeq" id="WP_154175037.1">
    <property type="nucleotide sequence ID" value="NZ_WJXZ01000005.1"/>
</dbReference>
<dbReference type="SUPFAM" id="SSF52172">
    <property type="entry name" value="CheY-like"/>
    <property type="match status" value="1"/>
</dbReference>
<dbReference type="SMART" id="SM00448">
    <property type="entry name" value="REC"/>
    <property type="match status" value="1"/>
</dbReference>
<dbReference type="InterPro" id="IPR011006">
    <property type="entry name" value="CheY-like_superfamily"/>
</dbReference>
<evidence type="ECO:0000313" key="4">
    <source>
        <dbReference type="Proteomes" id="UP000441754"/>
    </source>
</evidence>
<keyword evidence="4" id="KW-1185">Reference proteome</keyword>
<evidence type="ECO:0000259" key="2">
    <source>
        <dbReference type="PROSITE" id="PS50110"/>
    </source>
</evidence>
<sequence>MKSRVVMIDDDEEEALLLYHAFIAWQPSIELNWYASVQAFLDNHPTAAKARLILLDYNLPGQTGKDWLPTFLAHPCCQGVPVVLFTGSESKKVHQEAIQAGAANVFVKPETQEEMKELVKHFARTWLSG</sequence>
<dbReference type="EMBL" id="WJXZ01000005">
    <property type="protein sequence ID" value="MRS61649.1"/>
    <property type="molecule type" value="Genomic_DNA"/>
</dbReference>
<feature type="modified residue" description="4-aspartylphosphate" evidence="1">
    <location>
        <position position="56"/>
    </location>
</feature>
<keyword evidence="1" id="KW-0597">Phosphoprotein</keyword>
<feature type="domain" description="Response regulatory" evidence="2">
    <location>
        <begin position="5"/>
        <end position="123"/>
    </location>
</feature>
<gene>
    <name evidence="3" type="ORF">GJJ30_10150</name>
</gene>
<protein>
    <submittedName>
        <fullName evidence="3">Response regulator</fullName>
    </submittedName>
</protein>
<dbReference type="OrthoDB" id="957354at2"/>
<dbReference type="Pfam" id="PF00072">
    <property type="entry name" value="Response_reg"/>
    <property type="match status" value="1"/>
</dbReference>
<comment type="caution">
    <text evidence="3">The sequence shown here is derived from an EMBL/GenBank/DDBJ whole genome shotgun (WGS) entry which is preliminary data.</text>
</comment>
<dbReference type="PROSITE" id="PS50110">
    <property type="entry name" value="RESPONSE_REGULATORY"/>
    <property type="match status" value="1"/>
</dbReference>
<dbReference type="Proteomes" id="UP000441754">
    <property type="component" value="Unassembled WGS sequence"/>
</dbReference>
<reference evidence="3 4" key="1">
    <citation type="journal article" date="2018" name="Antonie Van Leeuwenhoek">
        <title>Larkinella terrae sp. nov., isolated from soil on Jeju Island, South Korea.</title>
        <authorList>
            <person name="Ten L.N."/>
            <person name="Jeon J."/>
            <person name="Park S.J."/>
            <person name="Park S."/>
            <person name="Lee S.Y."/>
            <person name="Kim M.K."/>
            <person name="Jung H.Y."/>
        </authorList>
    </citation>
    <scope>NUCLEOTIDE SEQUENCE [LARGE SCALE GENOMIC DNA]</scope>
    <source>
        <strain evidence="3 4">KCTC 52001</strain>
    </source>
</reference>
<dbReference type="Gene3D" id="3.40.50.2300">
    <property type="match status" value="1"/>
</dbReference>
<evidence type="ECO:0000256" key="1">
    <source>
        <dbReference type="PROSITE-ProRule" id="PRU00169"/>
    </source>
</evidence>
<accession>A0A7K0EIH9</accession>
<evidence type="ECO:0000313" key="3">
    <source>
        <dbReference type="EMBL" id="MRS61649.1"/>
    </source>
</evidence>
<organism evidence="3 4">
    <name type="scientific">Larkinella terrae</name>
    <dbReference type="NCBI Taxonomy" id="2025311"/>
    <lineage>
        <taxon>Bacteria</taxon>
        <taxon>Pseudomonadati</taxon>
        <taxon>Bacteroidota</taxon>
        <taxon>Cytophagia</taxon>
        <taxon>Cytophagales</taxon>
        <taxon>Spirosomataceae</taxon>
        <taxon>Larkinella</taxon>
    </lineage>
</organism>
<dbReference type="AlphaFoldDB" id="A0A7K0EIH9"/>
<name>A0A7K0EIH9_9BACT</name>
<dbReference type="InterPro" id="IPR001789">
    <property type="entry name" value="Sig_transdc_resp-reg_receiver"/>
</dbReference>
<dbReference type="GO" id="GO:0000160">
    <property type="term" value="P:phosphorelay signal transduction system"/>
    <property type="evidence" value="ECO:0007669"/>
    <property type="project" value="InterPro"/>
</dbReference>